<dbReference type="SUPFAM" id="SSF50249">
    <property type="entry name" value="Nucleic acid-binding proteins"/>
    <property type="match status" value="3"/>
</dbReference>
<dbReference type="Gene3D" id="2.40.50.140">
    <property type="entry name" value="Nucleic acid-binding proteins"/>
    <property type="match status" value="1"/>
</dbReference>
<organism evidence="2 3">
    <name type="scientific">Kalanchoe fedtschenkoi</name>
    <name type="common">Lavender scallops</name>
    <name type="synonym">South American air plant</name>
    <dbReference type="NCBI Taxonomy" id="63787"/>
    <lineage>
        <taxon>Eukaryota</taxon>
        <taxon>Viridiplantae</taxon>
        <taxon>Streptophyta</taxon>
        <taxon>Embryophyta</taxon>
        <taxon>Tracheophyta</taxon>
        <taxon>Spermatophyta</taxon>
        <taxon>Magnoliopsida</taxon>
        <taxon>eudicotyledons</taxon>
        <taxon>Gunneridae</taxon>
        <taxon>Pentapetalae</taxon>
        <taxon>Saxifragales</taxon>
        <taxon>Crassulaceae</taxon>
        <taxon>Kalanchoe</taxon>
    </lineage>
</organism>
<dbReference type="PROSITE" id="PS50126">
    <property type="entry name" value="S1"/>
    <property type="match status" value="2"/>
</dbReference>
<dbReference type="SMART" id="SM00316">
    <property type="entry name" value="S1"/>
    <property type="match status" value="3"/>
</dbReference>
<sequence length="501" mass="56499">MPPTLFVPGTSFSLLNSFTPLHFHTPFLKTPSDSQPLKSLKTPQFPRLCFTPFCAKEDILTHVSITNSSQNDEAQEIELLDKPIQIPSGAEMDEVEVDAQKPDKEETLAPFLKFFKPRDRLEELEKEIEEATPVVEGQAVEKGDEGKTVLVEYFEPKPGDFVVGVVVSGNENKLDVNIGADLLGTMLTKEVLPLYDKEMDYLLFDMAKDAEEFMANGKMGVVSYEDVVNCEVISGRPVLEAGSVVFAEVLGRTLSGRPLLSARRLFRRISWHRARQIKQLNEPIEVRITEWNTGGLLTRIEGLRSFLPKGELMNRVTNLSHLKEYVGRRMYVQITRIDENCNDLIVSEKQAWEALYLKEGTLIEGTVKQIYPYGAQIRIQETNRSGLLHISNISQGRVSSVSDLFTVGEKVKVLIVKSIFHDKISLSIADLESEPGLFISNKEKVFAEAEEMAKKYKQKLPKVSATTLMDPTPSTLLCNDEASMYANWNWFTFERDEAILP</sequence>
<dbReference type="Proteomes" id="UP000594263">
    <property type="component" value="Unplaced"/>
</dbReference>
<dbReference type="Pfam" id="PF00575">
    <property type="entry name" value="S1"/>
    <property type="match status" value="1"/>
</dbReference>
<dbReference type="InterPro" id="IPR003029">
    <property type="entry name" value="S1_domain"/>
</dbReference>
<protein>
    <recommendedName>
        <fullName evidence="1">S1 motif domain-containing protein</fullName>
    </recommendedName>
</protein>
<dbReference type="PANTHER" id="PTHR15838">
    <property type="entry name" value="NUCLEOLAR PROTEIN OF 40 KDA"/>
    <property type="match status" value="1"/>
</dbReference>
<dbReference type="CDD" id="cd04465">
    <property type="entry name" value="S1_RPS1_repeat_ec2_hs2"/>
    <property type="match status" value="1"/>
</dbReference>
<dbReference type="InterPro" id="IPR012340">
    <property type="entry name" value="NA-bd_OB-fold"/>
</dbReference>
<evidence type="ECO:0000259" key="1">
    <source>
        <dbReference type="PROSITE" id="PS50126"/>
    </source>
</evidence>
<dbReference type="GO" id="GO:0043489">
    <property type="term" value="P:RNA stabilization"/>
    <property type="evidence" value="ECO:0007669"/>
    <property type="project" value="TreeGrafter"/>
</dbReference>
<evidence type="ECO:0000313" key="2">
    <source>
        <dbReference type="EnsemblPlants" id="Kaladp0059s0212.1.v1.1"/>
    </source>
</evidence>
<dbReference type="OMA" id="MDEAKND"/>
<reference evidence="2" key="1">
    <citation type="submission" date="2021-01" db="UniProtKB">
        <authorList>
            <consortium name="EnsemblPlants"/>
        </authorList>
    </citation>
    <scope>IDENTIFICATION</scope>
</reference>
<dbReference type="PANTHER" id="PTHR15838:SF3">
    <property type="entry name" value="PROTEIN PIGMENT DEFECTIVE 338, CHLOROPLASTIC"/>
    <property type="match status" value="1"/>
</dbReference>
<dbReference type="Gramene" id="Kaladp0059s0212.1.v1.1">
    <property type="protein sequence ID" value="Kaladp0059s0212.1.v1.1"/>
    <property type="gene ID" value="Kaladp0059s0212.v1.1"/>
</dbReference>
<evidence type="ECO:0000313" key="3">
    <source>
        <dbReference type="Proteomes" id="UP000594263"/>
    </source>
</evidence>
<dbReference type="AlphaFoldDB" id="A0A7N0UCD9"/>
<name>A0A7N0UCD9_KALFE</name>
<accession>A0A7N0UCD9</accession>
<dbReference type="GO" id="GO:0003723">
    <property type="term" value="F:RNA binding"/>
    <property type="evidence" value="ECO:0007669"/>
    <property type="project" value="TreeGrafter"/>
</dbReference>
<dbReference type="EnsemblPlants" id="Kaladp0059s0212.1.v1.1">
    <property type="protein sequence ID" value="Kaladp0059s0212.1.v1.1"/>
    <property type="gene ID" value="Kaladp0059s0212.v1.1"/>
</dbReference>
<proteinExistence type="predicted"/>
<feature type="domain" description="S1 motif" evidence="1">
    <location>
        <begin position="360"/>
        <end position="429"/>
    </location>
</feature>
<feature type="domain" description="S1 motif" evidence="1">
    <location>
        <begin position="281"/>
        <end position="349"/>
    </location>
</feature>
<keyword evidence="3" id="KW-1185">Reference proteome</keyword>